<protein>
    <submittedName>
        <fullName evidence="2">(2Fe-2S)-binding protein</fullName>
    </submittedName>
</protein>
<dbReference type="InterPro" id="IPR036010">
    <property type="entry name" value="2Fe-2S_ferredoxin-like_sf"/>
</dbReference>
<dbReference type="OrthoDB" id="573392at2"/>
<dbReference type="Proteomes" id="UP000285456">
    <property type="component" value="Unassembled WGS sequence"/>
</dbReference>
<sequence length="101" mass="11356">MRIEKHPILGYIDKKEVRITYNGVDYPAFEGETIAAALLANHIRILRYSEKGKKPRGIYCGIGHCYECRVTVDGERSVRACVTGVKDQMKIISQGIDADEI</sequence>
<name>A0A417YA66_9BACI</name>
<dbReference type="AlphaFoldDB" id="A0A417YA66"/>
<dbReference type="InterPro" id="IPR042204">
    <property type="entry name" value="2Fe-2S-bd_N"/>
</dbReference>
<keyword evidence="3" id="KW-1185">Reference proteome</keyword>
<dbReference type="Gene3D" id="3.10.20.440">
    <property type="entry name" value="2Fe-2S iron-sulphur cluster binding domain, sarcosine oxidase, alpha subunit, N-terminal domain"/>
    <property type="match status" value="1"/>
</dbReference>
<dbReference type="GO" id="GO:0051536">
    <property type="term" value="F:iron-sulfur cluster binding"/>
    <property type="evidence" value="ECO:0007669"/>
    <property type="project" value="InterPro"/>
</dbReference>
<comment type="caution">
    <text evidence="2">The sequence shown here is derived from an EMBL/GenBank/DDBJ whole genome shotgun (WGS) entry which is preliminary data.</text>
</comment>
<dbReference type="RefSeq" id="WP_095307546.1">
    <property type="nucleotide sequence ID" value="NZ_JAMAWL010000005.1"/>
</dbReference>
<reference evidence="2 3" key="1">
    <citation type="journal article" date="2007" name="Int. J. Syst. Evol. Microbiol.">
        <title>Oceanobacillus profundus sp. nov., isolated from a deep-sea sediment core.</title>
        <authorList>
            <person name="Kim Y.G."/>
            <person name="Choi D.H."/>
            <person name="Hyun S."/>
            <person name="Cho B.C."/>
        </authorList>
    </citation>
    <scope>NUCLEOTIDE SEQUENCE [LARGE SCALE GENOMIC DNA]</scope>
    <source>
        <strain evidence="2 3">DSM 18246</strain>
    </source>
</reference>
<dbReference type="SUPFAM" id="SSF54292">
    <property type="entry name" value="2Fe-2S ferredoxin-like"/>
    <property type="match status" value="1"/>
</dbReference>
<dbReference type="Pfam" id="PF13510">
    <property type="entry name" value="Fer2_4"/>
    <property type="match status" value="1"/>
</dbReference>
<dbReference type="GO" id="GO:0016491">
    <property type="term" value="F:oxidoreductase activity"/>
    <property type="evidence" value="ECO:0007669"/>
    <property type="project" value="UniProtKB-KW"/>
</dbReference>
<evidence type="ECO:0000256" key="1">
    <source>
        <dbReference type="ARBA" id="ARBA00023002"/>
    </source>
</evidence>
<evidence type="ECO:0000313" key="2">
    <source>
        <dbReference type="EMBL" id="RHW29598.1"/>
    </source>
</evidence>
<keyword evidence="1" id="KW-0560">Oxidoreductase</keyword>
<proteinExistence type="predicted"/>
<accession>A0A417YA66</accession>
<evidence type="ECO:0000313" key="3">
    <source>
        <dbReference type="Proteomes" id="UP000285456"/>
    </source>
</evidence>
<organism evidence="2 3">
    <name type="scientific">Oceanobacillus profundus</name>
    <dbReference type="NCBI Taxonomy" id="372463"/>
    <lineage>
        <taxon>Bacteria</taxon>
        <taxon>Bacillati</taxon>
        <taxon>Bacillota</taxon>
        <taxon>Bacilli</taxon>
        <taxon>Bacillales</taxon>
        <taxon>Bacillaceae</taxon>
        <taxon>Oceanobacillus</taxon>
    </lineage>
</organism>
<gene>
    <name evidence="2" type="ORF">D1B32_21065</name>
</gene>
<dbReference type="EMBL" id="QWEH01000022">
    <property type="protein sequence ID" value="RHW29598.1"/>
    <property type="molecule type" value="Genomic_DNA"/>
</dbReference>